<evidence type="ECO:0000256" key="3">
    <source>
        <dbReference type="ARBA" id="ARBA00022964"/>
    </source>
</evidence>
<accession>A0A9N8DCN9</accession>
<evidence type="ECO:0000256" key="5">
    <source>
        <dbReference type="ARBA" id="ARBA00023004"/>
    </source>
</evidence>
<dbReference type="Gene3D" id="2.60.120.620">
    <property type="entry name" value="q2cbj1_9rhob like domain"/>
    <property type="match status" value="1"/>
</dbReference>
<evidence type="ECO:0000313" key="9">
    <source>
        <dbReference type="Proteomes" id="UP001153069"/>
    </source>
</evidence>
<dbReference type="GO" id="GO:0005506">
    <property type="term" value="F:iron ion binding"/>
    <property type="evidence" value="ECO:0007669"/>
    <property type="project" value="InterPro"/>
</dbReference>
<sequence>MAQVAAVPQPAAKAYPEDDASVDTNDALLEMLGLAIDPSADGVTTNDSCSPPLTSILVMDEEEDPASGDDIDCHSKNNPLLVSIQPIPLPPRCARYGQSANNAVAVVVDHFVSAAECRDILELAQTDARGFQYITEASHTAPDGTLYKVPLQHPNPHKLAVFENHKMVDRLWKRMVDTKLLLKSTLLRHCNKFGPPRGLNPRLRVLQYDAQDQDRFEPHFDATTRVGTSFVSRITVLLYLNDGGGVDFEGGETRFLNAHISNFNNQHTTASSSSEEEDHSNDGQHVITPQTGRLVLFEHDLYHAGAPLQWGTKHVLRTDIVFEDDDSDDAPDTPPQDGTPPPKPLLVHDFCQEWTDQNRAVLDDLGVLHGTLESFLVPGVGLLTQLLLEGGIPRPQIDQLLKVVQEHVK</sequence>
<keyword evidence="2" id="KW-0479">Metal-binding</keyword>
<feature type="compositionally biased region" description="Pro residues" evidence="6">
    <location>
        <begin position="332"/>
        <end position="343"/>
    </location>
</feature>
<proteinExistence type="predicted"/>
<dbReference type="InterPro" id="IPR005123">
    <property type="entry name" value="Oxoglu/Fe-dep_dioxygenase_dom"/>
</dbReference>
<dbReference type="OrthoDB" id="69177at2759"/>
<feature type="region of interest" description="Disordered" evidence="6">
    <location>
        <begin position="324"/>
        <end position="343"/>
    </location>
</feature>
<reference evidence="8" key="1">
    <citation type="submission" date="2020-06" db="EMBL/GenBank/DDBJ databases">
        <authorList>
            <consortium name="Plant Systems Biology data submission"/>
        </authorList>
    </citation>
    <scope>NUCLEOTIDE SEQUENCE</scope>
    <source>
        <strain evidence="8">D6</strain>
    </source>
</reference>
<organism evidence="8 9">
    <name type="scientific">Seminavis robusta</name>
    <dbReference type="NCBI Taxonomy" id="568900"/>
    <lineage>
        <taxon>Eukaryota</taxon>
        <taxon>Sar</taxon>
        <taxon>Stramenopiles</taxon>
        <taxon>Ochrophyta</taxon>
        <taxon>Bacillariophyta</taxon>
        <taxon>Bacillariophyceae</taxon>
        <taxon>Bacillariophycidae</taxon>
        <taxon>Naviculales</taxon>
        <taxon>Naviculaceae</taxon>
        <taxon>Seminavis</taxon>
    </lineage>
</organism>
<dbReference type="InterPro" id="IPR044862">
    <property type="entry name" value="Pro_4_hyd_alph_FE2OG_OXY"/>
</dbReference>
<comment type="cofactor">
    <cofactor evidence="1">
        <name>L-ascorbate</name>
        <dbReference type="ChEBI" id="CHEBI:38290"/>
    </cofactor>
</comment>
<dbReference type="Pfam" id="PF13640">
    <property type="entry name" value="2OG-FeII_Oxy_3"/>
    <property type="match status" value="1"/>
</dbReference>
<evidence type="ECO:0000256" key="6">
    <source>
        <dbReference type="SAM" id="MobiDB-lite"/>
    </source>
</evidence>
<evidence type="ECO:0000256" key="1">
    <source>
        <dbReference type="ARBA" id="ARBA00001961"/>
    </source>
</evidence>
<comment type="caution">
    <text evidence="8">The sequence shown here is derived from an EMBL/GenBank/DDBJ whole genome shotgun (WGS) entry which is preliminary data.</text>
</comment>
<keyword evidence="5" id="KW-0408">Iron</keyword>
<keyword evidence="3" id="KW-0223">Dioxygenase</keyword>
<gene>
    <name evidence="8" type="ORF">SEMRO_36_G022760.1</name>
</gene>
<keyword evidence="9" id="KW-1185">Reference proteome</keyword>
<dbReference type="GO" id="GO:0005783">
    <property type="term" value="C:endoplasmic reticulum"/>
    <property type="evidence" value="ECO:0007669"/>
    <property type="project" value="TreeGrafter"/>
</dbReference>
<feature type="region of interest" description="Disordered" evidence="6">
    <location>
        <begin position="266"/>
        <end position="286"/>
    </location>
</feature>
<dbReference type="SMART" id="SM00702">
    <property type="entry name" value="P4Hc"/>
    <property type="match status" value="1"/>
</dbReference>
<dbReference type="Proteomes" id="UP001153069">
    <property type="component" value="Unassembled WGS sequence"/>
</dbReference>
<dbReference type="InterPro" id="IPR045054">
    <property type="entry name" value="P4HA-like"/>
</dbReference>
<dbReference type="EMBL" id="CAICTM010000036">
    <property type="protein sequence ID" value="CAB9498344.1"/>
    <property type="molecule type" value="Genomic_DNA"/>
</dbReference>
<dbReference type="PANTHER" id="PTHR10869">
    <property type="entry name" value="PROLYL 4-HYDROXYLASE ALPHA SUBUNIT"/>
    <property type="match status" value="1"/>
</dbReference>
<dbReference type="GO" id="GO:0031418">
    <property type="term" value="F:L-ascorbic acid binding"/>
    <property type="evidence" value="ECO:0007669"/>
    <property type="project" value="InterPro"/>
</dbReference>
<evidence type="ECO:0000256" key="2">
    <source>
        <dbReference type="ARBA" id="ARBA00022723"/>
    </source>
</evidence>
<dbReference type="GO" id="GO:0004656">
    <property type="term" value="F:procollagen-proline 4-dioxygenase activity"/>
    <property type="evidence" value="ECO:0007669"/>
    <property type="project" value="TreeGrafter"/>
</dbReference>
<keyword evidence="4" id="KW-0560">Oxidoreductase</keyword>
<dbReference type="InterPro" id="IPR006620">
    <property type="entry name" value="Pro_4_hyd_alph"/>
</dbReference>
<dbReference type="PANTHER" id="PTHR10869:SF246">
    <property type="entry name" value="TRANSMEMBRANE PROLYL 4-HYDROXYLASE"/>
    <property type="match status" value="1"/>
</dbReference>
<dbReference type="PROSITE" id="PS51471">
    <property type="entry name" value="FE2OG_OXY"/>
    <property type="match status" value="1"/>
</dbReference>
<name>A0A9N8DCN9_9STRA</name>
<feature type="domain" description="Fe2OG dioxygenase" evidence="7">
    <location>
        <begin position="198"/>
        <end position="322"/>
    </location>
</feature>
<protein>
    <submittedName>
        <fullName evidence="8">P4Hc</fullName>
    </submittedName>
</protein>
<dbReference type="AlphaFoldDB" id="A0A9N8DCN9"/>
<evidence type="ECO:0000313" key="8">
    <source>
        <dbReference type="EMBL" id="CAB9498344.1"/>
    </source>
</evidence>
<evidence type="ECO:0000259" key="7">
    <source>
        <dbReference type="PROSITE" id="PS51471"/>
    </source>
</evidence>
<evidence type="ECO:0000256" key="4">
    <source>
        <dbReference type="ARBA" id="ARBA00023002"/>
    </source>
</evidence>